<evidence type="ECO:0000313" key="3">
    <source>
        <dbReference type="Proteomes" id="UP000325614"/>
    </source>
</evidence>
<evidence type="ECO:0000313" key="2">
    <source>
        <dbReference type="EMBL" id="QFU15107.1"/>
    </source>
</evidence>
<protein>
    <submittedName>
        <fullName evidence="2">GNAT family N-acetyltransferase</fullName>
    </submittedName>
</protein>
<feature type="domain" description="N-acetyltransferase" evidence="1">
    <location>
        <begin position="13"/>
        <end position="172"/>
    </location>
</feature>
<dbReference type="EMBL" id="CP045423">
    <property type="protein sequence ID" value="QFU15107.1"/>
    <property type="molecule type" value="Genomic_DNA"/>
</dbReference>
<dbReference type="Proteomes" id="UP000325614">
    <property type="component" value="Chromosome"/>
</dbReference>
<dbReference type="KEGG" id="mico:GDR74_02135"/>
<name>A0A5P9JR38_9HYPH</name>
<keyword evidence="2" id="KW-0808">Transferase</keyword>
<gene>
    <name evidence="2" type="ORF">GDR74_02135</name>
</gene>
<dbReference type="Gene3D" id="3.40.630.30">
    <property type="match status" value="1"/>
</dbReference>
<dbReference type="InterPro" id="IPR000182">
    <property type="entry name" value="GNAT_dom"/>
</dbReference>
<dbReference type="InterPro" id="IPR051531">
    <property type="entry name" value="N-acetyltransferase"/>
</dbReference>
<dbReference type="SUPFAM" id="SSF55729">
    <property type="entry name" value="Acyl-CoA N-acyltransferases (Nat)"/>
    <property type="match status" value="1"/>
</dbReference>
<accession>A0A5P9JR38</accession>
<dbReference type="PANTHER" id="PTHR43792:SF1">
    <property type="entry name" value="N-ACETYLTRANSFERASE DOMAIN-CONTAINING PROTEIN"/>
    <property type="match status" value="1"/>
</dbReference>
<organism evidence="2 3">
    <name type="scientific">Microvirga thermotolerans</name>
    <dbReference type="NCBI Taxonomy" id="2651334"/>
    <lineage>
        <taxon>Bacteria</taxon>
        <taxon>Pseudomonadati</taxon>
        <taxon>Pseudomonadota</taxon>
        <taxon>Alphaproteobacteria</taxon>
        <taxon>Hyphomicrobiales</taxon>
        <taxon>Methylobacteriaceae</taxon>
        <taxon>Microvirga</taxon>
    </lineage>
</organism>
<dbReference type="RefSeq" id="WP_152584757.1">
    <property type="nucleotide sequence ID" value="NZ_CP045423.1"/>
</dbReference>
<evidence type="ECO:0000259" key="1">
    <source>
        <dbReference type="PROSITE" id="PS51186"/>
    </source>
</evidence>
<sequence>MPPCPAELRTERLVLRRWREEDDGPFAAMNADPEVMRFYPRIRTREESIAEARGHDASFDADGFGLWAVELPGAASFIGYAGLRRVLRPMSFQPPIEIGWRLGRRWWGQGYATEAARAALSDFFARTDHGEVVSFTTRQNLRSQRVMQRLGMRRDEAGSFDHPALPEGHPLRPHVLYRLSRKEFSRVRSDGDLP</sequence>
<keyword evidence="3" id="KW-1185">Reference proteome</keyword>
<proteinExistence type="predicted"/>
<dbReference type="AlphaFoldDB" id="A0A5P9JR38"/>
<dbReference type="PANTHER" id="PTHR43792">
    <property type="entry name" value="GNAT FAMILY, PUTATIVE (AFU_ORTHOLOGUE AFUA_3G00765)-RELATED-RELATED"/>
    <property type="match status" value="1"/>
</dbReference>
<dbReference type="GO" id="GO:0016747">
    <property type="term" value="F:acyltransferase activity, transferring groups other than amino-acyl groups"/>
    <property type="evidence" value="ECO:0007669"/>
    <property type="project" value="InterPro"/>
</dbReference>
<dbReference type="PROSITE" id="PS51186">
    <property type="entry name" value="GNAT"/>
    <property type="match status" value="1"/>
</dbReference>
<dbReference type="InterPro" id="IPR016181">
    <property type="entry name" value="Acyl_CoA_acyltransferase"/>
</dbReference>
<reference evidence="2 3" key="1">
    <citation type="submission" date="2019-10" db="EMBL/GenBank/DDBJ databases">
        <title>Isolation, Identification of Microvirga thermotolerans HR1, a novel thermophilic bacterium and Comparative Genomics of the genus Microvirga.</title>
        <authorList>
            <person name="Li J."/>
            <person name="Zhang W."/>
            <person name="Lin M."/>
            <person name="Wang J."/>
        </authorList>
    </citation>
    <scope>NUCLEOTIDE SEQUENCE [LARGE SCALE GENOMIC DNA]</scope>
    <source>
        <strain evidence="2 3">HR1</strain>
    </source>
</reference>
<dbReference type="Pfam" id="PF13302">
    <property type="entry name" value="Acetyltransf_3"/>
    <property type="match status" value="1"/>
</dbReference>